<gene>
    <name evidence="7" type="ORF">QBC38DRAFT_487320</name>
</gene>
<dbReference type="PANTHER" id="PTHR47685:SF1">
    <property type="entry name" value="MAGNESIUM TRANSPORT PROTEIN CORA"/>
    <property type="match status" value="1"/>
</dbReference>
<dbReference type="EMBL" id="MU865420">
    <property type="protein sequence ID" value="KAK4223625.1"/>
    <property type="molecule type" value="Genomic_DNA"/>
</dbReference>
<comment type="subcellular location">
    <subcellularLocation>
        <location evidence="1">Membrane</location>
        <topology evidence="1">Multi-pass membrane protein</topology>
    </subcellularLocation>
</comment>
<evidence type="ECO:0000313" key="7">
    <source>
        <dbReference type="EMBL" id="KAK4223625.1"/>
    </source>
</evidence>
<dbReference type="InterPro" id="IPR050829">
    <property type="entry name" value="CorA_MIT"/>
</dbReference>
<feature type="transmembrane region" description="Helical" evidence="6">
    <location>
        <begin position="604"/>
        <end position="625"/>
    </location>
</feature>
<evidence type="ECO:0000256" key="1">
    <source>
        <dbReference type="ARBA" id="ARBA00004141"/>
    </source>
</evidence>
<protein>
    <recommendedName>
        <fullName evidence="9">Ankyrin repeat protein</fullName>
    </recommendedName>
</protein>
<dbReference type="PANTHER" id="PTHR47685">
    <property type="entry name" value="MAGNESIUM TRANSPORT PROTEIN CORA"/>
    <property type="match status" value="1"/>
</dbReference>
<feature type="transmembrane region" description="Helical" evidence="6">
    <location>
        <begin position="637"/>
        <end position="659"/>
    </location>
</feature>
<dbReference type="GO" id="GO:0016020">
    <property type="term" value="C:membrane"/>
    <property type="evidence" value="ECO:0007669"/>
    <property type="project" value="UniProtKB-SubCell"/>
</dbReference>
<feature type="region of interest" description="Disordered" evidence="5">
    <location>
        <begin position="181"/>
        <end position="204"/>
    </location>
</feature>
<keyword evidence="2 6" id="KW-0812">Transmembrane</keyword>
<feature type="region of interest" description="Disordered" evidence="5">
    <location>
        <begin position="482"/>
        <end position="513"/>
    </location>
</feature>
<evidence type="ECO:0000256" key="6">
    <source>
        <dbReference type="SAM" id="Phobius"/>
    </source>
</evidence>
<evidence type="ECO:0008006" key="9">
    <source>
        <dbReference type="Google" id="ProtNLM"/>
    </source>
</evidence>
<dbReference type="GO" id="GO:0046873">
    <property type="term" value="F:metal ion transmembrane transporter activity"/>
    <property type="evidence" value="ECO:0007669"/>
    <property type="project" value="InterPro"/>
</dbReference>
<comment type="caution">
    <text evidence="7">The sequence shown here is derived from an EMBL/GenBank/DDBJ whole genome shotgun (WGS) entry which is preliminary data.</text>
</comment>
<evidence type="ECO:0000256" key="4">
    <source>
        <dbReference type="ARBA" id="ARBA00023136"/>
    </source>
</evidence>
<dbReference type="AlphaFoldDB" id="A0AAN7GVA1"/>
<evidence type="ECO:0000256" key="2">
    <source>
        <dbReference type="ARBA" id="ARBA00022692"/>
    </source>
</evidence>
<evidence type="ECO:0000256" key="5">
    <source>
        <dbReference type="SAM" id="MobiDB-lite"/>
    </source>
</evidence>
<reference evidence="7" key="2">
    <citation type="submission" date="2023-05" db="EMBL/GenBank/DDBJ databases">
        <authorList>
            <consortium name="Lawrence Berkeley National Laboratory"/>
            <person name="Steindorff A."/>
            <person name="Hensen N."/>
            <person name="Bonometti L."/>
            <person name="Westerberg I."/>
            <person name="Brannstrom I.O."/>
            <person name="Guillou S."/>
            <person name="Cros-Aarteil S."/>
            <person name="Calhoun S."/>
            <person name="Haridas S."/>
            <person name="Kuo A."/>
            <person name="Mondo S."/>
            <person name="Pangilinan J."/>
            <person name="Riley R."/>
            <person name="Labutti K."/>
            <person name="Andreopoulos B."/>
            <person name="Lipzen A."/>
            <person name="Chen C."/>
            <person name="Yanf M."/>
            <person name="Daum C."/>
            <person name="Ng V."/>
            <person name="Clum A."/>
            <person name="Ohm R."/>
            <person name="Martin F."/>
            <person name="Silar P."/>
            <person name="Natvig D."/>
            <person name="Lalanne C."/>
            <person name="Gautier V."/>
            <person name="Ament-Velasquez S.L."/>
            <person name="Kruys A."/>
            <person name="Hutchinson M.I."/>
            <person name="Powell A.J."/>
            <person name="Barry K."/>
            <person name="Miller A.N."/>
            <person name="Grigoriev I.V."/>
            <person name="Debuchy R."/>
            <person name="Gladieux P."/>
            <person name="Thoren M.H."/>
            <person name="Johannesson H."/>
        </authorList>
    </citation>
    <scope>NUCLEOTIDE SEQUENCE</scope>
    <source>
        <strain evidence="7">CBS 990.96</strain>
    </source>
</reference>
<dbReference type="InterPro" id="IPR045863">
    <property type="entry name" value="CorA_TM1_TM2"/>
</dbReference>
<keyword evidence="4 6" id="KW-0472">Membrane</keyword>
<accession>A0AAN7GVA1</accession>
<keyword evidence="3 6" id="KW-1133">Transmembrane helix</keyword>
<organism evidence="7 8">
    <name type="scientific">Podospora fimiseda</name>
    <dbReference type="NCBI Taxonomy" id="252190"/>
    <lineage>
        <taxon>Eukaryota</taxon>
        <taxon>Fungi</taxon>
        <taxon>Dikarya</taxon>
        <taxon>Ascomycota</taxon>
        <taxon>Pezizomycotina</taxon>
        <taxon>Sordariomycetes</taxon>
        <taxon>Sordariomycetidae</taxon>
        <taxon>Sordariales</taxon>
        <taxon>Podosporaceae</taxon>
        <taxon>Podospora</taxon>
    </lineage>
</organism>
<dbReference type="Gene3D" id="1.20.58.340">
    <property type="entry name" value="Magnesium transport protein CorA, transmembrane region"/>
    <property type="match status" value="1"/>
</dbReference>
<dbReference type="InterPro" id="IPR002523">
    <property type="entry name" value="MgTranspt_CorA/ZnTranspt_ZntB"/>
</dbReference>
<name>A0AAN7GVA1_9PEZI</name>
<dbReference type="SUPFAM" id="SSF144083">
    <property type="entry name" value="Magnesium transport protein CorA, transmembrane region"/>
    <property type="match status" value="1"/>
</dbReference>
<reference evidence="7" key="1">
    <citation type="journal article" date="2023" name="Mol. Phylogenet. Evol.">
        <title>Genome-scale phylogeny and comparative genomics of the fungal order Sordariales.</title>
        <authorList>
            <person name="Hensen N."/>
            <person name="Bonometti L."/>
            <person name="Westerberg I."/>
            <person name="Brannstrom I.O."/>
            <person name="Guillou S."/>
            <person name="Cros-Aarteil S."/>
            <person name="Calhoun S."/>
            <person name="Haridas S."/>
            <person name="Kuo A."/>
            <person name="Mondo S."/>
            <person name="Pangilinan J."/>
            <person name="Riley R."/>
            <person name="LaButti K."/>
            <person name="Andreopoulos B."/>
            <person name="Lipzen A."/>
            <person name="Chen C."/>
            <person name="Yan M."/>
            <person name="Daum C."/>
            <person name="Ng V."/>
            <person name="Clum A."/>
            <person name="Steindorff A."/>
            <person name="Ohm R.A."/>
            <person name="Martin F."/>
            <person name="Silar P."/>
            <person name="Natvig D.O."/>
            <person name="Lalanne C."/>
            <person name="Gautier V."/>
            <person name="Ament-Velasquez S.L."/>
            <person name="Kruys A."/>
            <person name="Hutchinson M.I."/>
            <person name="Powell A.J."/>
            <person name="Barry K."/>
            <person name="Miller A.N."/>
            <person name="Grigoriev I.V."/>
            <person name="Debuchy R."/>
            <person name="Gladieux P."/>
            <person name="Hiltunen Thoren M."/>
            <person name="Johannesson H."/>
        </authorList>
    </citation>
    <scope>NUCLEOTIDE SEQUENCE</scope>
    <source>
        <strain evidence="7">CBS 990.96</strain>
    </source>
</reference>
<feature type="compositionally biased region" description="Basic and acidic residues" evidence="5">
    <location>
        <begin position="711"/>
        <end position="728"/>
    </location>
</feature>
<feature type="region of interest" description="Disordered" evidence="5">
    <location>
        <begin position="711"/>
        <end position="741"/>
    </location>
</feature>
<proteinExistence type="predicted"/>
<evidence type="ECO:0000313" key="8">
    <source>
        <dbReference type="Proteomes" id="UP001301958"/>
    </source>
</evidence>
<evidence type="ECO:0000256" key="3">
    <source>
        <dbReference type="ARBA" id="ARBA00022989"/>
    </source>
</evidence>
<sequence length="741" mass="84031">MSAPQNSVNHTNLFYQAVLHLFGKLVKAADESDPPPLPRTVLDKYMTELYRFHLWGDEFSESNIDLDRHLANSAKLHDNVLLILEQLSRALRLDLVQALAPRLVPDEALNDAINNVALLQTSISKYDERVNDGDLDWDNESLAGSESSNPSWESILDDIIIYIDCLMDLLDVLNSPTLGTVSGQNPSSGETKDHNYSENPDPDASAVAGNAKNYCLKVSIKSQSDPDNCTPGASQWKSSHGSFSISDQYLSSVPTNMKDQPWMWVLGDAIILVSFPQTYYPAKEDISGTPLQQSITRRLEMSREKAALSIYELALVVFEECLNTPYDSSSSKSEEIQRLTINKYFEAIGALTDQHHRSFQHVWQWTQKASILYRAKKLKNINDSHLDLQHLATESDARTLLEVERIIHELIFMIDTQKQHLKALSRFCNHVKDILDPEEDRKGGHEPETTRDEFAISLDGAIAVLNRGQNPLTEKKPVECLLKPPDKTKTQSERLGGKRTKNETKENKNTKQGLEKELLHKLDDGHSKPSIDLLIPFNLNSQEVLLEFQDRIDELEGLKKGAESTFLSIKHLLDLKKQQADVVAAWESVKQAERALLQARKLQILTMAAFLFLPLCFVASIYGMNTGNDPITLVRQSGSMILVPSAIILVTTICFFHSLKESRAFGKALFTYIWRWIKSQIYWILHEIREGWSSSSTRVRKTAEETIQKIKQDMERIRNTQRRKVEGKGKRRRARSGVNEE</sequence>
<dbReference type="Proteomes" id="UP001301958">
    <property type="component" value="Unassembled WGS sequence"/>
</dbReference>
<dbReference type="Pfam" id="PF01544">
    <property type="entry name" value="CorA"/>
    <property type="match status" value="1"/>
</dbReference>
<keyword evidence="8" id="KW-1185">Reference proteome</keyword>